<evidence type="ECO:0000256" key="6">
    <source>
        <dbReference type="HAMAP-Rule" id="MF_01965"/>
    </source>
</evidence>
<keyword evidence="7" id="KW-0472">Membrane</keyword>
<evidence type="ECO:0000256" key="5">
    <source>
        <dbReference type="ARBA" id="ARBA00023239"/>
    </source>
</evidence>
<comment type="catalytic activity">
    <reaction evidence="6">
        <text>(6S)-NADPHX + ADP = AMP + phosphate + NADPH + H(+)</text>
        <dbReference type="Rhea" id="RHEA:32235"/>
        <dbReference type="ChEBI" id="CHEBI:15378"/>
        <dbReference type="ChEBI" id="CHEBI:43474"/>
        <dbReference type="ChEBI" id="CHEBI:57783"/>
        <dbReference type="ChEBI" id="CHEBI:64076"/>
        <dbReference type="ChEBI" id="CHEBI:456215"/>
        <dbReference type="ChEBI" id="CHEBI:456216"/>
        <dbReference type="EC" id="4.2.1.136"/>
    </reaction>
</comment>
<dbReference type="InterPro" id="IPR000631">
    <property type="entry name" value="CARKD"/>
</dbReference>
<keyword evidence="7" id="KW-1133">Transmembrane helix</keyword>
<keyword evidence="1 6" id="KW-0547">Nucleotide-binding</keyword>
<dbReference type="Gene3D" id="3.40.1190.20">
    <property type="match status" value="1"/>
</dbReference>
<evidence type="ECO:0000313" key="10">
    <source>
        <dbReference type="Proteomes" id="UP001166947"/>
    </source>
</evidence>
<keyword evidence="2 6" id="KW-0067">ATP-binding</keyword>
<dbReference type="PROSITE" id="PS01050">
    <property type="entry name" value="YJEF_C_2"/>
    <property type="match status" value="1"/>
</dbReference>
<dbReference type="InterPro" id="IPR017953">
    <property type="entry name" value="Carbohydrate_kinase_pred_CS"/>
</dbReference>
<keyword evidence="5 6" id="KW-0456">Lyase</keyword>
<gene>
    <name evidence="6" type="primary">nnrD</name>
    <name evidence="9" type="ORF">NXS09_05625</name>
</gene>
<feature type="binding site" evidence="6">
    <location>
        <position position="52"/>
    </location>
    <ligand>
        <name>(6S)-NADPHX</name>
        <dbReference type="ChEBI" id="CHEBI:64076"/>
    </ligand>
</feature>
<comment type="caution">
    <text evidence="9">The sequence shown here is derived from an EMBL/GenBank/DDBJ whole genome shotgun (WGS) entry which is preliminary data.</text>
</comment>
<evidence type="ECO:0000259" key="8">
    <source>
        <dbReference type="PROSITE" id="PS51383"/>
    </source>
</evidence>
<comment type="similarity">
    <text evidence="6">Belongs to the NnrD/CARKD family.</text>
</comment>
<dbReference type="EC" id="4.2.1.136" evidence="6"/>
<evidence type="ECO:0000256" key="7">
    <source>
        <dbReference type="SAM" id="Phobius"/>
    </source>
</evidence>
<evidence type="ECO:0000256" key="2">
    <source>
        <dbReference type="ARBA" id="ARBA00022840"/>
    </source>
</evidence>
<evidence type="ECO:0000313" key="9">
    <source>
        <dbReference type="EMBL" id="MCS4533781.1"/>
    </source>
</evidence>
<comment type="cofactor">
    <cofactor evidence="6">
        <name>Mg(2+)</name>
        <dbReference type="ChEBI" id="CHEBI:18420"/>
    </cofactor>
</comment>
<feature type="binding site" evidence="6">
    <location>
        <position position="110"/>
    </location>
    <ligand>
        <name>(6S)-NADPHX</name>
        <dbReference type="ChEBI" id="CHEBI:64076"/>
    </ligand>
</feature>
<comment type="catalytic activity">
    <reaction evidence="6">
        <text>(6S)-NADHX + ADP = AMP + phosphate + NADH + H(+)</text>
        <dbReference type="Rhea" id="RHEA:32223"/>
        <dbReference type="ChEBI" id="CHEBI:15378"/>
        <dbReference type="ChEBI" id="CHEBI:43474"/>
        <dbReference type="ChEBI" id="CHEBI:57945"/>
        <dbReference type="ChEBI" id="CHEBI:64074"/>
        <dbReference type="ChEBI" id="CHEBI:456215"/>
        <dbReference type="ChEBI" id="CHEBI:456216"/>
        <dbReference type="EC" id="4.2.1.136"/>
    </reaction>
</comment>
<reference evidence="9" key="2">
    <citation type="journal article" date="2023" name="Curr. Microbiol.">
        <title>Neisseria montereyensis sp. nov., Isolated from Oropharynx of California Sea Lion (Zalophus californianus): Genomic, Phylogenetic, and Phenotypic Study.</title>
        <authorList>
            <person name="Volokhov D.V."/>
            <person name="Zagorodnyaya T.A."/>
            <person name="Furtak V.A."/>
            <person name="Nattanmai G."/>
            <person name="Randall L."/>
            <person name="Jose S."/>
            <person name="Gao Y."/>
            <person name="Gulland F.M."/>
            <person name="Eisenberg T."/>
            <person name="Delmonte P."/>
            <person name="Blom J."/>
            <person name="Mitchell K.K."/>
        </authorList>
    </citation>
    <scope>NUCLEOTIDE SEQUENCE</scope>
    <source>
        <strain evidence="9">CSL10203-ORH2</strain>
    </source>
</reference>
<dbReference type="PANTHER" id="PTHR12592:SF0">
    <property type="entry name" value="ATP-DEPENDENT (S)-NAD(P)H-HYDRATE DEHYDRATASE"/>
    <property type="match status" value="1"/>
</dbReference>
<dbReference type="Pfam" id="PF01256">
    <property type="entry name" value="Carb_kinase"/>
    <property type="match status" value="1"/>
</dbReference>
<keyword evidence="7" id="KW-0812">Transmembrane</keyword>
<dbReference type="HAMAP" id="MF_01965">
    <property type="entry name" value="NADHX_dehydratase"/>
    <property type="match status" value="1"/>
</dbReference>
<dbReference type="RefSeq" id="WP_259291577.1">
    <property type="nucleotide sequence ID" value="NZ_JANUXW010000003.1"/>
</dbReference>
<feature type="binding site" evidence="6">
    <location>
        <position position="165"/>
    </location>
    <ligand>
        <name>(6S)-NADPHX</name>
        <dbReference type="ChEBI" id="CHEBI:64076"/>
    </ligand>
</feature>
<dbReference type="PANTHER" id="PTHR12592">
    <property type="entry name" value="ATP-DEPENDENT (S)-NAD(P)H-HYDRATE DEHYDRATASE FAMILY MEMBER"/>
    <property type="match status" value="1"/>
</dbReference>
<keyword evidence="10" id="KW-1185">Reference proteome</keyword>
<dbReference type="SUPFAM" id="SSF53613">
    <property type="entry name" value="Ribokinase-like"/>
    <property type="match status" value="1"/>
</dbReference>
<feature type="transmembrane region" description="Helical" evidence="7">
    <location>
        <begin position="40"/>
        <end position="62"/>
    </location>
</feature>
<accession>A0ABT2FC51</accession>
<protein>
    <recommendedName>
        <fullName evidence="6">ADP-dependent (S)-NAD(P)H-hydrate dehydratase</fullName>
        <ecNumber evidence="6">4.2.1.136</ecNumber>
    </recommendedName>
    <alternativeName>
        <fullName evidence="6">ADP-dependent NAD(P)HX dehydratase</fullName>
    </alternativeName>
</protein>
<dbReference type="EMBL" id="JANUXW010000003">
    <property type="protein sequence ID" value="MCS4533781.1"/>
    <property type="molecule type" value="Genomic_DNA"/>
</dbReference>
<reference evidence="9" key="1">
    <citation type="submission" date="2022-08" db="EMBL/GenBank/DDBJ databases">
        <authorList>
            <person name="Volokhov D.V."/>
            <person name="Furtak V.A."/>
            <person name="Zagorodnyaya T.A."/>
        </authorList>
    </citation>
    <scope>NUCLEOTIDE SEQUENCE</scope>
    <source>
        <strain evidence="9">CSL10203-ORH2</strain>
    </source>
</reference>
<dbReference type="PROSITE" id="PS51383">
    <property type="entry name" value="YJEF_C_3"/>
    <property type="match status" value="1"/>
</dbReference>
<feature type="binding site" evidence="6">
    <location>
        <begin position="202"/>
        <end position="206"/>
    </location>
    <ligand>
        <name>AMP</name>
        <dbReference type="ChEBI" id="CHEBI:456215"/>
    </ligand>
</feature>
<dbReference type="InterPro" id="IPR029056">
    <property type="entry name" value="Ribokinase-like"/>
</dbReference>
<name>A0ABT2FC51_9NEIS</name>
<comment type="function">
    <text evidence="6">Catalyzes the dehydration of the S-form of NAD(P)HX at the expense of ADP, which is converted to AMP. Together with NAD(P)HX epimerase, which catalyzes the epimerization of the S- and R-forms, the enzyme allows the repair of both epimers of NAD(P)HX, a damaged form of NAD(P)H that is a result of enzymatic or heat-dependent hydration.</text>
</comment>
<keyword evidence="3 6" id="KW-0521">NADP</keyword>
<dbReference type="CDD" id="cd01171">
    <property type="entry name" value="YXKO-related"/>
    <property type="match status" value="1"/>
</dbReference>
<evidence type="ECO:0000256" key="4">
    <source>
        <dbReference type="ARBA" id="ARBA00023027"/>
    </source>
</evidence>
<feature type="domain" description="YjeF C-terminal" evidence="8">
    <location>
        <begin position="17"/>
        <end position="292"/>
    </location>
</feature>
<comment type="subunit">
    <text evidence="6">Homotetramer.</text>
</comment>
<keyword evidence="4 6" id="KW-0520">NAD</keyword>
<evidence type="ECO:0000256" key="1">
    <source>
        <dbReference type="ARBA" id="ARBA00022741"/>
    </source>
</evidence>
<organism evidence="9 10">
    <name type="scientific">Neisseria montereyensis</name>
    <dbReference type="NCBI Taxonomy" id="2973938"/>
    <lineage>
        <taxon>Bacteria</taxon>
        <taxon>Pseudomonadati</taxon>
        <taxon>Pseudomonadota</taxon>
        <taxon>Betaproteobacteria</taxon>
        <taxon>Neisseriales</taxon>
        <taxon>Neisseriaceae</taxon>
        <taxon>Neisseria</taxon>
    </lineage>
</organism>
<evidence type="ECO:0000256" key="3">
    <source>
        <dbReference type="ARBA" id="ARBA00022857"/>
    </source>
</evidence>
<dbReference type="Proteomes" id="UP001166947">
    <property type="component" value="Unassembled WGS sequence"/>
</dbReference>
<feature type="binding site" evidence="6">
    <location>
        <position position="232"/>
    </location>
    <ligand>
        <name>(6S)-NADPHX</name>
        <dbReference type="ChEBI" id="CHEBI:64076"/>
    </ligand>
</feature>
<proteinExistence type="inferred from homology"/>
<sequence length="304" mass="32359">MFSSSYRSFHLSEQVQAATHFPDIFIPRDADSHKGTHGTLAVIGGAVGMSGAIILAATAALYNGCGKVWAGFNQNMLPLPVIPEHPEIMLATAAVLQRRQDISAWVVGCGLDVYNDALHIVQMRLEADSDKPLLLDADALNLLARHKTELEESAQDYHTLVLTPHPAEAARLLGITTAEIQADRVAAVQRISEMFQAYTVLKGNQTLVCDPNGQLYTNHSGNPGLGTAGSGDVLSGIIGSLLAQGIETWQAVCGGVWLHGAAADVLRDSEIGETGIVAGEVAPAARWLRNQIIRMHHPAHGSSD</sequence>
<dbReference type="NCBIfam" id="TIGR00196">
    <property type="entry name" value="yjeF_cterm"/>
    <property type="match status" value="1"/>
</dbReference>
<feature type="binding site" evidence="6">
    <location>
        <position position="231"/>
    </location>
    <ligand>
        <name>AMP</name>
        <dbReference type="ChEBI" id="CHEBI:456215"/>
    </ligand>
</feature>